<reference evidence="4" key="1">
    <citation type="journal article" date="2017" name="Plant J.">
        <title>The pomegranate (Punica granatum L.) genome and the genomics of punicalagin biosynthesis.</title>
        <authorList>
            <person name="Qin G."/>
            <person name="Xu C."/>
            <person name="Ming R."/>
            <person name="Tang H."/>
            <person name="Guyot R."/>
            <person name="Kramer E.M."/>
            <person name="Hu Y."/>
            <person name="Yi X."/>
            <person name="Qi Y."/>
            <person name="Xu X."/>
            <person name="Gao Z."/>
            <person name="Pan H."/>
            <person name="Jian J."/>
            <person name="Tian Y."/>
            <person name="Yue Z."/>
            <person name="Xu Y."/>
        </authorList>
    </citation>
    <scope>NUCLEOTIDE SEQUENCE [LARGE SCALE GENOMIC DNA]</scope>
    <source>
        <strain evidence="4">cv. Dabenzi</strain>
    </source>
</reference>
<dbReference type="AlphaFoldDB" id="A0A218VU91"/>
<dbReference type="EMBL" id="MTKT01005880">
    <property type="protein sequence ID" value="OWM63849.1"/>
    <property type="molecule type" value="Genomic_DNA"/>
</dbReference>
<evidence type="ECO:0000313" key="4">
    <source>
        <dbReference type="Proteomes" id="UP000197138"/>
    </source>
</evidence>
<keyword evidence="5" id="KW-1185">Reference proteome</keyword>
<protein>
    <submittedName>
        <fullName evidence="2">Uncharacterized protein</fullName>
    </submittedName>
</protein>
<accession>A0A218VU91</accession>
<feature type="compositionally biased region" description="Basic and acidic residues" evidence="1">
    <location>
        <begin position="42"/>
        <end position="53"/>
    </location>
</feature>
<dbReference type="Proteomes" id="UP000233551">
    <property type="component" value="Unassembled WGS sequence"/>
</dbReference>
<reference evidence="2" key="2">
    <citation type="submission" date="2017-06" db="EMBL/GenBank/DDBJ databases">
        <title>The pomegranate genome and the genomics of punicalagin biosynthesis.</title>
        <authorList>
            <person name="Xu C."/>
        </authorList>
    </citation>
    <scope>NUCLEOTIDE SEQUENCE [LARGE SCALE GENOMIC DNA]</scope>
    <source>
        <tissue evidence="2">Fresh leaf</tissue>
    </source>
</reference>
<proteinExistence type="predicted"/>
<reference evidence="3 5" key="3">
    <citation type="submission" date="2017-11" db="EMBL/GenBank/DDBJ databases">
        <title>De-novo sequencing of pomegranate (Punica granatum L.) genome.</title>
        <authorList>
            <person name="Akparov Z."/>
            <person name="Amiraslanov A."/>
            <person name="Hajiyeva S."/>
            <person name="Abbasov M."/>
            <person name="Kaur K."/>
            <person name="Hamwieh A."/>
            <person name="Solovyev V."/>
            <person name="Salamov A."/>
            <person name="Braich B."/>
            <person name="Kosarev P."/>
            <person name="Mahmoud A."/>
            <person name="Hajiyev E."/>
            <person name="Babayeva S."/>
            <person name="Izzatullayeva V."/>
            <person name="Mammadov A."/>
            <person name="Mammadov A."/>
            <person name="Sharifova S."/>
            <person name="Ojaghi J."/>
            <person name="Eynullazada K."/>
            <person name="Bayramov B."/>
            <person name="Abdulazimova A."/>
            <person name="Shahmuradov I."/>
        </authorList>
    </citation>
    <scope>NUCLEOTIDE SEQUENCE [LARGE SCALE GENOMIC DNA]</scope>
    <source>
        <strain evidence="3">AG2017</strain>
        <strain evidence="5">cv. AG2017</strain>
        <tissue evidence="3">Leaf</tissue>
    </source>
</reference>
<dbReference type="Proteomes" id="UP000197138">
    <property type="component" value="Unassembled WGS sequence"/>
</dbReference>
<evidence type="ECO:0000313" key="5">
    <source>
        <dbReference type="Proteomes" id="UP000233551"/>
    </source>
</evidence>
<evidence type="ECO:0000313" key="3">
    <source>
        <dbReference type="EMBL" id="PKI68066.1"/>
    </source>
</evidence>
<gene>
    <name evidence="2" type="ORF">CDL15_Pgr006111</name>
    <name evidence="3" type="ORF">CRG98_011662</name>
</gene>
<dbReference type="EMBL" id="PGOL01000571">
    <property type="protein sequence ID" value="PKI68066.1"/>
    <property type="molecule type" value="Genomic_DNA"/>
</dbReference>
<sequence length="96" mass="9808">MAVDHGRPPATTKTPLTGRDHHGERWAGVSSTLARDQTGVGLDRRDCESEDKPATSPGVDSAARAGTAIDNARSRALATLTAGPAIAAPPLAPARS</sequence>
<comment type="caution">
    <text evidence="2">The sequence shown here is derived from an EMBL/GenBank/DDBJ whole genome shotgun (WGS) entry which is preliminary data.</text>
</comment>
<evidence type="ECO:0000256" key="1">
    <source>
        <dbReference type="SAM" id="MobiDB-lite"/>
    </source>
</evidence>
<organism evidence="2 4">
    <name type="scientific">Punica granatum</name>
    <name type="common">Pomegranate</name>
    <dbReference type="NCBI Taxonomy" id="22663"/>
    <lineage>
        <taxon>Eukaryota</taxon>
        <taxon>Viridiplantae</taxon>
        <taxon>Streptophyta</taxon>
        <taxon>Embryophyta</taxon>
        <taxon>Tracheophyta</taxon>
        <taxon>Spermatophyta</taxon>
        <taxon>Magnoliopsida</taxon>
        <taxon>eudicotyledons</taxon>
        <taxon>Gunneridae</taxon>
        <taxon>Pentapetalae</taxon>
        <taxon>rosids</taxon>
        <taxon>malvids</taxon>
        <taxon>Myrtales</taxon>
        <taxon>Lythraceae</taxon>
        <taxon>Punica</taxon>
    </lineage>
</organism>
<feature type="region of interest" description="Disordered" evidence="1">
    <location>
        <begin position="1"/>
        <end position="67"/>
    </location>
</feature>
<name>A0A218VU91_PUNGR</name>
<evidence type="ECO:0000313" key="2">
    <source>
        <dbReference type="EMBL" id="OWM63849.1"/>
    </source>
</evidence>